<feature type="binding site" evidence="4">
    <location>
        <position position="219"/>
    </location>
    <ligand>
        <name>substrate</name>
    </ligand>
</feature>
<dbReference type="InterPro" id="IPR008928">
    <property type="entry name" value="6-hairpin_glycosidase_sf"/>
</dbReference>
<dbReference type="InterPro" id="IPR012341">
    <property type="entry name" value="6hp_glycosidase-like_sf"/>
</dbReference>
<reference evidence="5" key="1">
    <citation type="submission" date="2020-10" db="EMBL/GenBank/DDBJ databases">
        <title>ChiBAC.</title>
        <authorList>
            <person name="Zenner C."/>
            <person name="Hitch T.C.A."/>
            <person name="Clavel T."/>
        </authorList>
    </citation>
    <scope>NUCLEOTIDE SEQUENCE</scope>
    <source>
        <strain evidence="5">DSM 107454</strain>
    </source>
</reference>
<evidence type="ECO:0000256" key="4">
    <source>
        <dbReference type="PIRSR" id="PIRSR610905-2"/>
    </source>
</evidence>
<dbReference type="AlphaFoldDB" id="A0A9D5RAZ6"/>
<dbReference type="InterPro" id="IPR010905">
    <property type="entry name" value="Glyco_hydro_88"/>
</dbReference>
<feature type="binding site" evidence="4">
    <location>
        <position position="233"/>
    </location>
    <ligand>
        <name>substrate</name>
    </ligand>
</feature>
<evidence type="ECO:0000256" key="1">
    <source>
        <dbReference type="ARBA" id="ARBA00022801"/>
    </source>
</evidence>
<keyword evidence="1 5" id="KW-0378">Hydrolase</keyword>
<keyword evidence="6" id="KW-1185">Reference proteome</keyword>
<dbReference type="Pfam" id="PF07470">
    <property type="entry name" value="Glyco_hydro_88"/>
    <property type="match status" value="1"/>
</dbReference>
<feature type="binding site" evidence="4">
    <location>
        <position position="161"/>
    </location>
    <ligand>
        <name>substrate</name>
    </ligand>
</feature>
<comment type="similarity">
    <text evidence="2">Belongs to the glycosyl hydrolase 88 family.</text>
</comment>
<feature type="binding site" evidence="4">
    <location>
        <position position="221"/>
    </location>
    <ligand>
        <name>substrate</name>
    </ligand>
</feature>
<accession>A0A9D5RAZ6</accession>
<dbReference type="SUPFAM" id="SSF48208">
    <property type="entry name" value="Six-hairpin glycosidases"/>
    <property type="match status" value="1"/>
</dbReference>
<dbReference type="GO" id="GO:0000272">
    <property type="term" value="P:polysaccharide catabolic process"/>
    <property type="evidence" value="ECO:0007669"/>
    <property type="project" value="TreeGrafter"/>
</dbReference>
<feature type="active site" description="Proton donor" evidence="3">
    <location>
        <position position="161"/>
    </location>
</feature>
<name>A0A9D5RAZ6_9FIRM</name>
<evidence type="ECO:0000256" key="3">
    <source>
        <dbReference type="PIRSR" id="PIRSR610905-1"/>
    </source>
</evidence>
<dbReference type="PANTHER" id="PTHR36845">
    <property type="entry name" value="HYDROLASE, PUTATIVE (AFU_ORTHOLOGUE AFUA_7G05090)-RELATED"/>
    <property type="match status" value="1"/>
</dbReference>
<feature type="binding site" evidence="4">
    <location>
        <position position="100"/>
    </location>
    <ligand>
        <name>substrate</name>
    </ligand>
</feature>
<evidence type="ECO:0000313" key="5">
    <source>
        <dbReference type="EMBL" id="MBE5039553.1"/>
    </source>
</evidence>
<evidence type="ECO:0000313" key="6">
    <source>
        <dbReference type="Proteomes" id="UP000806542"/>
    </source>
</evidence>
<dbReference type="GO" id="GO:0052757">
    <property type="term" value="F:chondroitin hydrolase activity"/>
    <property type="evidence" value="ECO:0007669"/>
    <property type="project" value="TreeGrafter"/>
</dbReference>
<feature type="active site" description="Nucleophile" evidence="3">
    <location>
        <position position="100"/>
    </location>
</feature>
<evidence type="ECO:0000256" key="2">
    <source>
        <dbReference type="ARBA" id="ARBA00038358"/>
    </source>
</evidence>
<dbReference type="Proteomes" id="UP000806542">
    <property type="component" value="Unassembled WGS sequence"/>
</dbReference>
<feature type="binding site" evidence="4">
    <location>
        <position position="237"/>
    </location>
    <ligand>
        <name>substrate</name>
    </ligand>
</feature>
<gene>
    <name evidence="5" type="ORF">INF28_03625</name>
</gene>
<feature type="binding site" evidence="4">
    <location>
        <position position="346"/>
    </location>
    <ligand>
        <name>substrate</name>
    </ligand>
</feature>
<dbReference type="InterPro" id="IPR052369">
    <property type="entry name" value="UG_Glycosaminoglycan_Hydrolase"/>
</dbReference>
<dbReference type="Gene3D" id="1.50.10.10">
    <property type="match status" value="1"/>
</dbReference>
<comment type="caution">
    <text evidence="5">The sequence shown here is derived from an EMBL/GenBank/DDBJ whole genome shotgun (WGS) entry which is preliminary data.</text>
</comment>
<organism evidence="5 6">
    <name type="scientific">Ructibacterium gallinarum</name>
    <dbReference type="NCBI Taxonomy" id="2779355"/>
    <lineage>
        <taxon>Bacteria</taxon>
        <taxon>Bacillati</taxon>
        <taxon>Bacillota</taxon>
        <taxon>Clostridia</taxon>
        <taxon>Eubacteriales</taxon>
        <taxon>Oscillospiraceae</taxon>
        <taxon>Ructibacterium</taxon>
    </lineage>
</organism>
<protein>
    <submittedName>
        <fullName evidence="5">Glycoside hydrolase family 88 protein</fullName>
    </submittedName>
</protein>
<dbReference type="EMBL" id="JADCKB010000005">
    <property type="protein sequence ID" value="MBE5039553.1"/>
    <property type="molecule type" value="Genomic_DNA"/>
</dbReference>
<proteinExistence type="inferred from homology"/>
<dbReference type="PANTHER" id="PTHR36845:SF1">
    <property type="entry name" value="HYDROLASE, PUTATIVE (AFU_ORTHOLOGUE AFUA_7G05090)-RELATED"/>
    <property type="match status" value="1"/>
</dbReference>
<sequence length="379" mass="43716">MNTKGVSIMKNEKLEKGLSYSLKQVDRLMNDFPNSYPADQSTNYVYPEGNGNSWTEGFWPGMLNLAYEFTHDAKYQTAAEHEVQIFKKRIDNQISVEHHDLGFLYTPSCVAAWKLYHDEDAKAAAVEAANTLLRRFRPIGGFLQAWGPMDDDPKNYRLIIDCMLNIPLLFWATEATGDPKYREHALSHLNASVQNVIRKDYTTYHTFYFDPKTGAPDRGVTHQGYSDNSIWARGQAWGIYGLALSYHYTHDPALLPLYRGVTQVFIDKLPKDKVPFWDMIFTDGDDQPRDSSSAAIAICGILEMEKYESHPELKRQAEQMTESLIDHYLTERIPESNGILTDGMYSRPNGHEPECNIWGDYFFMEALMRLKNPDWKMYW</sequence>